<keyword evidence="7 15" id="KW-0028">Amino-acid biosynthesis</keyword>
<dbReference type="InterPro" id="IPR019999">
    <property type="entry name" value="Anth_synth_I-like"/>
</dbReference>
<keyword evidence="10 15" id="KW-0460">Magnesium</keyword>
<comment type="subunit">
    <text evidence="4 15">Heterotetramer consisting of two non-identical subunits: a beta subunit (TrpG) and a large alpha subunit (TrpE).</text>
</comment>
<evidence type="ECO:0000256" key="12">
    <source>
        <dbReference type="ARBA" id="ARBA00023239"/>
    </source>
</evidence>
<dbReference type="GO" id="GO:0000162">
    <property type="term" value="P:L-tryptophan biosynthetic process"/>
    <property type="evidence" value="ECO:0007669"/>
    <property type="project" value="UniProtKB-UniPathway"/>
</dbReference>
<dbReference type="InterPro" id="IPR005801">
    <property type="entry name" value="ADC_synthase"/>
</dbReference>
<evidence type="ECO:0000313" key="19">
    <source>
        <dbReference type="Proteomes" id="UP000263993"/>
    </source>
</evidence>
<evidence type="ECO:0000256" key="5">
    <source>
        <dbReference type="ARBA" id="ARBA00012266"/>
    </source>
</evidence>
<feature type="domain" description="Chorismate-utilising enzyme C-terminal" evidence="16">
    <location>
        <begin position="231"/>
        <end position="483"/>
    </location>
</feature>
<evidence type="ECO:0000259" key="17">
    <source>
        <dbReference type="Pfam" id="PF04715"/>
    </source>
</evidence>
<evidence type="ECO:0000256" key="14">
    <source>
        <dbReference type="ARBA" id="ARBA00047683"/>
    </source>
</evidence>
<dbReference type="GO" id="GO:0004049">
    <property type="term" value="F:anthranilate synthase activity"/>
    <property type="evidence" value="ECO:0007669"/>
    <property type="project" value="UniProtKB-EC"/>
</dbReference>
<proteinExistence type="inferred from homology"/>
<keyword evidence="11 15" id="KW-0057">Aromatic amino acid biosynthesis</keyword>
<comment type="similarity">
    <text evidence="3 15">Belongs to the anthranilate synthase component I family.</text>
</comment>
<comment type="caution">
    <text evidence="18">The sequence shown here is derived from an EMBL/GenBank/DDBJ whole genome shotgun (WGS) entry which is preliminary data.</text>
</comment>
<protein>
    <recommendedName>
        <fullName evidence="6 15">Anthranilate synthase component 1</fullName>
        <ecNumber evidence="5 15">4.1.3.27</ecNumber>
    </recommendedName>
</protein>
<evidence type="ECO:0000256" key="2">
    <source>
        <dbReference type="ARBA" id="ARBA00004873"/>
    </source>
</evidence>
<dbReference type="InterPro" id="IPR015890">
    <property type="entry name" value="Chorismate_C"/>
</dbReference>
<evidence type="ECO:0000256" key="11">
    <source>
        <dbReference type="ARBA" id="ARBA00023141"/>
    </source>
</evidence>
<dbReference type="AlphaFoldDB" id="A0A371B0W7"/>
<dbReference type="OrthoDB" id="9803598at2"/>
<evidence type="ECO:0000256" key="3">
    <source>
        <dbReference type="ARBA" id="ARBA00009562"/>
    </source>
</evidence>
<dbReference type="PRINTS" id="PR00095">
    <property type="entry name" value="ANTSNTHASEI"/>
</dbReference>
<evidence type="ECO:0000256" key="8">
    <source>
        <dbReference type="ARBA" id="ARBA00022723"/>
    </source>
</evidence>
<keyword evidence="19" id="KW-1185">Reference proteome</keyword>
<comment type="function">
    <text evidence="13 15">Part of a heterotetrameric complex that catalyzes the two-step biosynthesis of anthranilate, an intermediate in the biosynthesis of L-tryptophan. In the first step, the glutamine-binding beta subunit (TrpG) of anthranilate synthase (AS) provides the glutamine amidotransferase activity which generates ammonia as a substrate that, along with chorismate, is used in the second step, catalyzed by the large alpha subunit of AS (TrpE) to produce anthranilate. In the absence of TrpG, TrpE can synthesize anthranilate directly from chorismate and high concentrations of ammonia.</text>
</comment>
<reference evidence="19" key="1">
    <citation type="submission" date="2018-08" db="EMBL/GenBank/DDBJ databases">
        <authorList>
            <person name="Kim S.-J."/>
            <person name="Jung G.-Y."/>
        </authorList>
    </citation>
    <scope>NUCLEOTIDE SEQUENCE [LARGE SCALE GENOMIC DNA]</scope>
    <source>
        <strain evidence="19">GY_H</strain>
    </source>
</reference>
<dbReference type="UniPathway" id="UPA00035">
    <property type="reaction ID" value="UER00040"/>
</dbReference>
<sequence>MQIEPSEIAFAERYDRGEPQVVWTTLVADLETPVSAFLKVGGGKPMSFLLESVEGGAVRGRHSIIGIEPDVIWRANGIRAEINRAARNKPDAFAPCPEQPLAALRALIAESRIDLPEALPSMAAGVFGYLGYDTVRLIEELPAVKPDPIGIPDAIMVRPTIVVVFDAVKDSITVVTPVRPEKGVDAKVALTRAAERLSSVVDALDRPLDKALAEFDDGPLDVAPVSNTTPAEYETMVKKAKEYIAAGDAFQVVLAQRFEAPFKLPPFSLYRALRRTNPSPYLYFLDFGSFAVSGSSPEILVKVSNDVVTIRPIAGTRPRGLTPHEDKAYETELLADPKECAEHLMLLDLGRNDVGRVSSIGSVKVTDKFFVERYSHVMHIVSNVEGKLDPKYDALDALAAGFPAGTTSGAPKVRAMEIIDELEKDKRGLYAGCVGYFSAAGEMDTCIVLRTALVKDGTMYVQAGAGIVADSNPASEQQECVNKAKALFRAAEEARRFASAAKRGQ</sequence>
<dbReference type="Proteomes" id="UP000263993">
    <property type="component" value="Unassembled WGS sequence"/>
</dbReference>
<dbReference type="PANTHER" id="PTHR11236">
    <property type="entry name" value="AMINOBENZOATE/ANTHRANILATE SYNTHASE"/>
    <property type="match status" value="1"/>
</dbReference>
<dbReference type="Pfam" id="PF00425">
    <property type="entry name" value="Chorismate_bind"/>
    <property type="match status" value="1"/>
</dbReference>
<dbReference type="Gene3D" id="3.60.120.10">
    <property type="entry name" value="Anthranilate synthase"/>
    <property type="match status" value="1"/>
</dbReference>
<evidence type="ECO:0000256" key="13">
    <source>
        <dbReference type="ARBA" id="ARBA00025634"/>
    </source>
</evidence>
<keyword evidence="12 15" id="KW-0456">Lyase</keyword>
<comment type="pathway">
    <text evidence="2 15">Amino-acid biosynthesis; L-tryptophan biosynthesis; L-tryptophan from chorismate: step 1/5.</text>
</comment>
<accession>A0A371B0W7</accession>
<comment type="cofactor">
    <cofactor evidence="1 15">
        <name>Mg(2+)</name>
        <dbReference type="ChEBI" id="CHEBI:18420"/>
    </cofactor>
</comment>
<evidence type="ECO:0000259" key="16">
    <source>
        <dbReference type="Pfam" id="PF00425"/>
    </source>
</evidence>
<feature type="domain" description="Anthranilate synthase component I N-terminal" evidence="17">
    <location>
        <begin position="29"/>
        <end position="174"/>
    </location>
</feature>
<evidence type="ECO:0000256" key="10">
    <source>
        <dbReference type="ARBA" id="ARBA00022842"/>
    </source>
</evidence>
<evidence type="ECO:0000256" key="4">
    <source>
        <dbReference type="ARBA" id="ARBA00011575"/>
    </source>
</evidence>
<dbReference type="Pfam" id="PF04715">
    <property type="entry name" value="Anth_synt_I_N"/>
    <property type="match status" value="1"/>
</dbReference>
<comment type="catalytic activity">
    <reaction evidence="14 15">
        <text>chorismate + L-glutamine = anthranilate + pyruvate + L-glutamate + H(+)</text>
        <dbReference type="Rhea" id="RHEA:21732"/>
        <dbReference type="ChEBI" id="CHEBI:15361"/>
        <dbReference type="ChEBI" id="CHEBI:15378"/>
        <dbReference type="ChEBI" id="CHEBI:16567"/>
        <dbReference type="ChEBI" id="CHEBI:29748"/>
        <dbReference type="ChEBI" id="CHEBI:29985"/>
        <dbReference type="ChEBI" id="CHEBI:58359"/>
        <dbReference type="EC" id="4.1.3.27"/>
    </reaction>
</comment>
<evidence type="ECO:0000256" key="15">
    <source>
        <dbReference type="RuleBase" id="RU364045"/>
    </source>
</evidence>
<evidence type="ECO:0000256" key="6">
    <source>
        <dbReference type="ARBA" id="ARBA00020653"/>
    </source>
</evidence>
<keyword evidence="9 15" id="KW-0822">Tryptophan biosynthesis</keyword>
<dbReference type="PANTHER" id="PTHR11236:SF48">
    <property type="entry name" value="ISOCHORISMATE SYNTHASE MENF"/>
    <property type="match status" value="1"/>
</dbReference>
<dbReference type="InterPro" id="IPR006805">
    <property type="entry name" value="Anth_synth_I_N"/>
</dbReference>
<dbReference type="SUPFAM" id="SSF56322">
    <property type="entry name" value="ADC synthase"/>
    <property type="match status" value="1"/>
</dbReference>
<evidence type="ECO:0000256" key="9">
    <source>
        <dbReference type="ARBA" id="ARBA00022822"/>
    </source>
</evidence>
<dbReference type="NCBIfam" id="TIGR00564">
    <property type="entry name" value="trpE_most"/>
    <property type="match status" value="1"/>
</dbReference>
<evidence type="ECO:0000256" key="1">
    <source>
        <dbReference type="ARBA" id="ARBA00001946"/>
    </source>
</evidence>
<evidence type="ECO:0000313" key="18">
    <source>
        <dbReference type="EMBL" id="RDV01216.1"/>
    </source>
</evidence>
<dbReference type="InterPro" id="IPR005256">
    <property type="entry name" value="Anth_synth_I_PabB"/>
</dbReference>
<organism evidence="18 19">
    <name type="scientific">Undibacter mobilis</name>
    <dbReference type="NCBI Taxonomy" id="2292256"/>
    <lineage>
        <taxon>Bacteria</taxon>
        <taxon>Pseudomonadati</taxon>
        <taxon>Pseudomonadota</taxon>
        <taxon>Alphaproteobacteria</taxon>
        <taxon>Hyphomicrobiales</taxon>
        <taxon>Nitrobacteraceae</taxon>
        <taxon>Undibacter</taxon>
    </lineage>
</organism>
<keyword evidence="8 15" id="KW-0479">Metal-binding</keyword>
<gene>
    <name evidence="15" type="primary">trpE</name>
    <name evidence="18" type="ORF">DXH78_18460</name>
</gene>
<evidence type="ECO:0000256" key="7">
    <source>
        <dbReference type="ARBA" id="ARBA00022605"/>
    </source>
</evidence>
<dbReference type="RefSeq" id="WP_115518733.1">
    <property type="nucleotide sequence ID" value="NZ_QRGO01000003.1"/>
</dbReference>
<dbReference type="EMBL" id="QRGO01000003">
    <property type="protein sequence ID" value="RDV01216.1"/>
    <property type="molecule type" value="Genomic_DNA"/>
</dbReference>
<dbReference type="EC" id="4.1.3.27" evidence="5 15"/>
<dbReference type="GO" id="GO:0046872">
    <property type="term" value="F:metal ion binding"/>
    <property type="evidence" value="ECO:0007669"/>
    <property type="project" value="UniProtKB-KW"/>
</dbReference>
<name>A0A371B0W7_9BRAD</name>